<name>A0ABV7W3M0_9BURK</name>
<dbReference type="EMBL" id="JBHRXX010000005">
    <property type="protein sequence ID" value="MFC3684032.1"/>
    <property type="molecule type" value="Genomic_DNA"/>
</dbReference>
<reference evidence="2" key="1">
    <citation type="journal article" date="2019" name="Int. J. Syst. Evol. Microbiol.">
        <title>The Global Catalogue of Microorganisms (GCM) 10K type strain sequencing project: providing services to taxonomists for standard genome sequencing and annotation.</title>
        <authorList>
            <consortium name="The Broad Institute Genomics Platform"/>
            <consortium name="The Broad Institute Genome Sequencing Center for Infectious Disease"/>
            <person name="Wu L."/>
            <person name="Ma J."/>
        </authorList>
    </citation>
    <scope>NUCLEOTIDE SEQUENCE [LARGE SCALE GENOMIC DNA]</scope>
    <source>
        <strain evidence="2">KCTC 42501</strain>
    </source>
</reference>
<protein>
    <submittedName>
        <fullName evidence="1">Uncharacterized protein</fullName>
    </submittedName>
</protein>
<accession>A0ABV7W3M0</accession>
<proteinExistence type="predicted"/>
<keyword evidence="2" id="KW-1185">Reference proteome</keyword>
<organism evidence="1 2">
    <name type="scientific">Hydrogenophaga luteola</name>
    <dbReference type="NCBI Taxonomy" id="1591122"/>
    <lineage>
        <taxon>Bacteria</taxon>
        <taxon>Pseudomonadati</taxon>
        <taxon>Pseudomonadota</taxon>
        <taxon>Betaproteobacteria</taxon>
        <taxon>Burkholderiales</taxon>
        <taxon>Comamonadaceae</taxon>
        <taxon>Hydrogenophaga</taxon>
    </lineage>
</organism>
<comment type="caution">
    <text evidence="1">The sequence shown here is derived from an EMBL/GenBank/DDBJ whole genome shotgun (WGS) entry which is preliminary data.</text>
</comment>
<evidence type="ECO:0000313" key="1">
    <source>
        <dbReference type="EMBL" id="MFC3684032.1"/>
    </source>
</evidence>
<dbReference type="Proteomes" id="UP001595729">
    <property type="component" value="Unassembled WGS sequence"/>
</dbReference>
<evidence type="ECO:0000313" key="2">
    <source>
        <dbReference type="Proteomes" id="UP001595729"/>
    </source>
</evidence>
<dbReference type="RefSeq" id="WP_382173637.1">
    <property type="nucleotide sequence ID" value="NZ_JBHRXX010000005.1"/>
</dbReference>
<sequence length="162" mass="17877">MRKLMWAGVLAAAFYGHGWYVFSEPAVMGWLQTQQRKELNAEDGFCDSYASNLRVSTRSESPRGAETLEGGKAEMCEYVKDAAAVLRATQSSVNIDTDLVSVERSGFPWLGATVTVRQTSTMRMPRMPAITEVGEYTYELTRTLNGRQIVSIDGSSTMGMAQ</sequence>
<gene>
    <name evidence="1" type="ORF">ACFOPI_10540</name>
</gene>